<feature type="region of interest" description="Disordered" evidence="1">
    <location>
        <begin position="331"/>
        <end position="359"/>
    </location>
</feature>
<name>A0A7W9Q9V4_9ACTN</name>
<feature type="compositionally biased region" description="Low complexity" evidence="1">
    <location>
        <begin position="45"/>
        <end position="54"/>
    </location>
</feature>
<proteinExistence type="predicted"/>
<evidence type="ECO:0000313" key="2">
    <source>
        <dbReference type="EMBL" id="MBB5935307.1"/>
    </source>
</evidence>
<evidence type="ECO:0000313" key="3">
    <source>
        <dbReference type="Proteomes" id="UP000588098"/>
    </source>
</evidence>
<dbReference type="AlphaFoldDB" id="A0A7W9Q9V4"/>
<feature type="compositionally biased region" description="Basic residues" evidence="1">
    <location>
        <begin position="55"/>
        <end position="64"/>
    </location>
</feature>
<dbReference type="RefSeq" id="WP_246494565.1">
    <property type="nucleotide sequence ID" value="NZ_JACHJL010000005.1"/>
</dbReference>
<evidence type="ECO:0000256" key="1">
    <source>
        <dbReference type="SAM" id="MobiDB-lite"/>
    </source>
</evidence>
<feature type="compositionally biased region" description="Basic and acidic residues" evidence="1">
    <location>
        <begin position="34"/>
        <end position="44"/>
    </location>
</feature>
<feature type="compositionally biased region" description="Basic and acidic residues" evidence="1">
    <location>
        <begin position="10"/>
        <end position="20"/>
    </location>
</feature>
<sequence>MAHTPRDRRHTGDAQHRPDGRSPAGPRPQPAGRGDTRGPSEHIARGGPRATGGTTRRRTARGGRRAIRAALRRESPSVIAVLADEADFAAMQRYASFPFADHPTYLRQAEGLLRARAVQGRHTTVVLFVPIVYGAFCAEARLDPDQPISRARYAAEAAATGPALPYEGQPLSQLIPQLIDAEEHHATHLCATDALVGLGECADCGEDVASAALDRADHAVQALLRAAGAGSHHLVCSVPAEGASLIAVLHFRAESGSTPTETSAAAKVDRADREVFCTVLAAGLATNRPGGVVLRTTAEDQRDTVRGWALRDHWLRPLTEAEVFDAYCTDPDTGEPLAPESGVDYRAGLTLPHPEDEPR</sequence>
<keyword evidence="3" id="KW-1185">Reference proteome</keyword>
<dbReference type="Proteomes" id="UP000588098">
    <property type="component" value="Unassembled WGS sequence"/>
</dbReference>
<feature type="region of interest" description="Disordered" evidence="1">
    <location>
        <begin position="1"/>
        <end position="64"/>
    </location>
</feature>
<comment type="caution">
    <text evidence="2">The sequence shown here is derived from an EMBL/GenBank/DDBJ whole genome shotgun (WGS) entry which is preliminary data.</text>
</comment>
<protein>
    <submittedName>
        <fullName evidence="2">Uncharacterized protein</fullName>
    </submittedName>
</protein>
<organism evidence="2 3">
    <name type="scientific">Streptomyces zagrosensis</name>
    <dbReference type="NCBI Taxonomy" id="1042984"/>
    <lineage>
        <taxon>Bacteria</taxon>
        <taxon>Bacillati</taxon>
        <taxon>Actinomycetota</taxon>
        <taxon>Actinomycetes</taxon>
        <taxon>Kitasatosporales</taxon>
        <taxon>Streptomycetaceae</taxon>
        <taxon>Streptomyces</taxon>
    </lineage>
</organism>
<dbReference type="EMBL" id="JACHJL010000005">
    <property type="protein sequence ID" value="MBB5935307.1"/>
    <property type="molecule type" value="Genomic_DNA"/>
</dbReference>
<accession>A0A7W9Q9V4</accession>
<gene>
    <name evidence="2" type="ORF">FHS42_002369</name>
</gene>
<reference evidence="2 3" key="1">
    <citation type="submission" date="2020-08" db="EMBL/GenBank/DDBJ databases">
        <title>Genomic Encyclopedia of Type Strains, Phase III (KMG-III): the genomes of soil and plant-associated and newly described type strains.</title>
        <authorList>
            <person name="Whitman W."/>
        </authorList>
    </citation>
    <scope>NUCLEOTIDE SEQUENCE [LARGE SCALE GENOMIC DNA]</scope>
    <source>
        <strain evidence="2 3">CECT 8305</strain>
    </source>
</reference>